<keyword evidence="1" id="KW-0802">TPR repeat</keyword>
<gene>
    <name evidence="3" type="ORF">H8891_07825</name>
</gene>
<feature type="repeat" description="TPR" evidence="1">
    <location>
        <begin position="261"/>
        <end position="294"/>
    </location>
</feature>
<dbReference type="PANTHER" id="PTHR43630:SF2">
    <property type="entry name" value="GLYCOSYLTRANSFERASE"/>
    <property type="match status" value="1"/>
</dbReference>
<dbReference type="InterPro" id="IPR001173">
    <property type="entry name" value="Glyco_trans_2-like"/>
</dbReference>
<evidence type="ECO:0000313" key="4">
    <source>
        <dbReference type="Proteomes" id="UP000611796"/>
    </source>
</evidence>
<dbReference type="Pfam" id="PF00535">
    <property type="entry name" value="Glycos_transf_2"/>
    <property type="match status" value="1"/>
</dbReference>
<reference evidence="3 4" key="1">
    <citation type="submission" date="2020-08" db="EMBL/GenBank/DDBJ databases">
        <authorList>
            <person name="Liu C."/>
            <person name="Sun Q."/>
        </authorList>
    </citation>
    <scope>NUCLEOTIDE SEQUENCE [LARGE SCALE GENOMIC DNA]</scope>
    <source>
        <strain evidence="3 4">NSJ-45</strain>
    </source>
</reference>
<proteinExistence type="predicted"/>
<sequence>MISISLCMILKNEEDVIGRCLDCVKDIVDEIIIVDTGSTDKTKEIVKKYTDKIYDFKWIDDFAAARNYSFSKATKDYIFWIDADEVLFKEDQIKLLDIKKNLTSNIDTVTMTDHRGLDESGEPLLRYKRNRLVKRKNNFKWVGFIHEYLGVSGNVYESEVAITHQKLHDAGDRNLRIYRKKLDEGHKLSTRDIYYYGKELYYNKFYDDAIKILTEFSNMDVWVEEKIDAMCKVSDCYFFKGDYKNARESIYKTFEYTSPRAEAVYRLADCFKEEGRYEEAISWYESIFNLEMPKNCYGFISPEYWTWKPHLQLTVCYYTINKIEKAIKHHNEAYKINPNNEYIAQNEQFFNNEQ</sequence>
<dbReference type="SUPFAM" id="SSF53448">
    <property type="entry name" value="Nucleotide-diphospho-sugar transferases"/>
    <property type="match status" value="1"/>
</dbReference>
<evidence type="ECO:0000313" key="3">
    <source>
        <dbReference type="EMBL" id="MBC6003707.1"/>
    </source>
</evidence>
<feature type="domain" description="Glycosyltransferase 2-like" evidence="2">
    <location>
        <begin position="5"/>
        <end position="101"/>
    </location>
</feature>
<feature type="repeat" description="TPR" evidence="1">
    <location>
        <begin position="307"/>
        <end position="340"/>
    </location>
</feature>
<dbReference type="InterPro" id="IPR011990">
    <property type="entry name" value="TPR-like_helical_dom_sf"/>
</dbReference>
<name>A0ABR7K3Y4_9FIRM</name>
<keyword evidence="4" id="KW-1185">Reference proteome</keyword>
<dbReference type="PANTHER" id="PTHR43630">
    <property type="entry name" value="POLY-BETA-1,6-N-ACETYL-D-GLUCOSAMINE SYNTHASE"/>
    <property type="match status" value="1"/>
</dbReference>
<accession>A0ABR7K3Y4</accession>
<organism evidence="3 4">
    <name type="scientific">Paeniclostridium hominis</name>
    <dbReference type="NCBI Taxonomy" id="2764329"/>
    <lineage>
        <taxon>Bacteria</taxon>
        <taxon>Bacillati</taxon>
        <taxon>Bacillota</taxon>
        <taxon>Clostridia</taxon>
        <taxon>Peptostreptococcales</taxon>
        <taxon>Peptostreptococcaceae</taxon>
        <taxon>Paeniclostridium</taxon>
    </lineage>
</organism>
<dbReference type="RefSeq" id="WP_187005916.1">
    <property type="nucleotide sequence ID" value="NZ_JACRWD010000001.1"/>
</dbReference>
<dbReference type="InterPro" id="IPR029044">
    <property type="entry name" value="Nucleotide-diphossugar_trans"/>
</dbReference>
<dbReference type="Proteomes" id="UP000611796">
    <property type="component" value="Unassembled WGS sequence"/>
</dbReference>
<dbReference type="SUPFAM" id="SSF48452">
    <property type="entry name" value="TPR-like"/>
    <property type="match status" value="1"/>
</dbReference>
<comment type="caution">
    <text evidence="3">The sequence shown here is derived from an EMBL/GenBank/DDBJ whole genome shotgun (WGS) entry which is preliminary data.</text>
</comment>
<dbReference type="Pfam" id="PF13181">
    <property type="entry name" value="TPR_8"/>
    <property type="match status" value="1"/>
</dbReference>
<dbReference type="SMART" id="SM00028">
    <property type="entry name" value="TPR"/>
    <property type="match status" value="2"/>
</dbReference>
<dbReference type="Gene3D" id="1.25.40.10">
    <property type="entry name" value="Tetratricopeptide repeat domain"/>
    <property type="match status" value="1"/>
</dbReference>
<evidence type="ECO:0000259" key="2">
    <source>
        <dbReference type="Pfam" id="PF00535"/>
    </source>
</evidence>
<dbReference type="Gene3D" id="3.90.550.10">
    <property type="entry name" value="Spore Coat Polysaccharide Biosynthesis Protein SpsA, Chain A"/>
    <property type="match status" value="1"/>
</dbReference>
<dbReference type="EMBL" id="JACRWD010000001">
    <property type="protein sequence ID" value="MBC6003707.1"/>
    <property type="molecule type" value="Genomic_DNA"/>
</dbReference>
<dbReference type="PROSITE" id="PS50005">
    <property type="entry name" value="TPR"/>
    <property type="match status" value="2"/>
</dbReference>
<protein>
    <submittedName>
        <fullName evidence="3">Glycosyltransferase</fullName>
    </submittedName>
</protein>
<dbReference type="CDD" id="cd02511">
    <property type="entry name" value="Beta4Glucosyltransferase"/>
    <property type="match status" value="1"/>
</dbReference>
<dbReference type="InterPro" id="IPR019734">
    <property type="entry name" value="TPR_rpt"/>
</dbReference>
<evidence type="ECO:0000256" key="1">
    <source>
        <dbReference type="PROSITE-ProRule" id="PRU00339"/>
    </source>
</evidence>